<evidence type="ECO:0000256" key="8">
    <source>
        <dbReference type="ARBA" id="ARBA00022777"/>
    </source>
</evidence>
<comment type="subcellular location">
    <subcellularLocation>
        <location evidence="1">Cell membrane</location>
        <topology evidence="1">Multi-pass membrane protein</topology>
    </subcellularLocation>
</comment>
<keyword evidence="6" id="KW-0598">Phosphotransferase system</keyword>
<evidence type="ECO:0000256" key="2">
    <source>
        <dbReference type="ARBA" id="ARBA00022448"/>
    </source>
</evidence>
<dbReference type="PANTHER" id="PTHR30009:SF4">
    <property type="entry name" value="PTS SYSTEM N-ACETYLGLUCOSAMINE-SPECIFIC EIICBA COMPONENT"/>
    <property type="match status" value="1"/>
</dbReference>
<dbReference type="Gene3D" id="3.30.1360.60">
    <property type="entry name" value="Glucose permease domain IIB"/>
    <property type="match status" value="1"/>
</dbReference>
<dbReference type="GO" id="GO:0005886">
    <property type="term" value="C:plasma membrane"/>
    <property type="evidence" value="ECO:0007669"/>
    <property type="project" value="UniProtKB-SubCell"/>
</dbReference>
<keyword evidence="2" id="KW-0813">Transport</keyword>
<keyword evidence="10 12" id="KW-0472">Membrane</keyword>
<protein>
    <submittedName>
        <fullName evidence="15">PTS system, N-acetylglucosamine-specific IIC component</fullName>
    </submittedName>
</protein>
<dbReference type="InterPro" id="IPR050429">
    <property type="entry name" value="PTS_Glucose_EIICBA"/>
</dbReference>
<sequence>MAEIKVNATSSGKKVKTKVKDPNGPKAWSKFLTLLQELGKTLQFPIAVLPFAAILNRFGALGMELAPEHSVGWWISMIIQKPGSIPFDNLPLLFAIGCAFGLAKDHRGEVALVAVIFYLAIAALTSEHTLPEMIYGGVNQFEAVEQVVKDGRLVTESHWYSNLIYVPTFGDSEQKVVNGATYVLNIGVLGGIVAGCFSAFFYNRLKDIKLPMALSFFGGRRFVPMVAIAASIPLAFLFSIVWPWIQLGLIKFGTAVANPSNPAVAIPGTMVYGILNRLLLPFGLHQILNTFFWFQMPLTGDIIKPWTGEIANGNNGNPLLGQLVNGDINAFQKGVSTSGLFQSGFFPIMMGGLPMAAVAMIMAANKDKRKEVAGFLGGVAGVSFLTGITEPIEFSFVFIAPALLAAHAGLTGVFVAITTAMKIQVGFGFSAGFIDYAISFAQSWGLAKHNDSLILSNPLWLLLLATAAGFIYFIVFYFLIKLLKIQTPGRELIDSNSIVAKLSDTKTLNKSGDKYQTKASVILEALGADNIVSIDNCATRLRLILKNNANVDDAKVKSAGAFGLKRLGTEGLQIVIGPDVEHVANALKEQLNGVKK</sequence>
<dbReference type="GO" id="GO:0015764">
    <property type="term" value="P:N-acetylglucosamine transport"/>
    <property type="evidence" value="ECO:0007669"/>
    <property type="project" value="TreeGrafter"/>
</dbReference>
<dbReference type="InterPro" id="IPR036878">
    <property type="entry name" value="Glu_permease_IIB"/>
</dbReference>
<organism evidence="15 16">
    <name type="scientific">Spiroplasma corruscae</name>
    <dbReference type="NCBI Taxonomy" id="216934"/>
    <lineage>
        <taxon>Bacteria</taxon>
        <taxon>Bacillati</taxon>
        <taxon>Mycoplasmatota</taxon>
        <taxon>Mollicutes</taxon>
        <taxon>Entomoplasmatales</taxon>
        <taxon>Spiroplasmataceae</taxon>
        <taxon>Spiroplasma</taxon>
    </lineage>
</organism>
<dbReference type="OrthoDB" id="9764327at2"/>
<dbReference type="Pfam" id="PF02378">
    <property type="entry name" value="PTS_EIIC"/>
    <property type="match status" value="1"/>
</dbReference>
<dbReference type="NCBIfam" id="TIGR00826">
    <property type="entry name" value="EIIB_glc"/>
    <property type="match status" value="1"/>
</dbReference>
<dbReference type="CDD" id="cd00212">
    <property type="entry name" value="PTS_IIB_glc"/>
    <property type="match status" value="1"/>
</dbReference>
<keyword evidence="3" id="KW-1003">Cell membrane</keyword>
<keyword evidence="8" id="KW-0418">Kinase</keyword>
<evidence type="ECO:0000256" key="9">
    <source>
        <dbReference type="ARBA" id="ARBA00022989"/>
    </source>
</evidence>
<dbReference type="PROSITE" id="PS51103">
    <property type="entry name" value="PTS_EIIC_TYPE_1"/>
    <property type="match status" value="1"/>
</dbReference>
<evidence type="ECO:0000256" key="12">
    <source>
        <dbReference type="SAM" id="Phobius"/>
    </source>
</evidence>
<evidence type="ECO:0000256" key="10">
    <source>
        <dbReference type="ARBA" id="ARBA00023136"/>
    </source>
</evidence>
<dbReference type="KEGG" id="scou:SCORR_v1c08500"/>
<keyword evidence="7 12" id="KW-0812">Transmembrane</keyword>
<dbReference type="InterPro" id="IPR013013">
    <property type="entry name" value="PTS_EIIC_1"/>
</dbReference>
<proteinExistence type="predicted"/>
<dbReference type="PROSITE" id="PS01035">
    <property type="entry name" value="PTS_EIIB_TYPE_1_CYS"/>
    <property type="match status" value="1"/>
</dbReference>
<dbReference type="AlphaFoldDB" id="A0A222EQ89"/>
<dbReference type="Proteomes" id="UP000203229">
    <property type="component" value="Chromosome"/>
</dbReference>
<feature type="transmembrane region" description="Helical" evidence="12">
    <location>
        <begin position="394"/>
        <end position="418"/>
    </location>
</feature>
<feature type="transmembrane region" description="Helical" evidence="12">
    <location>
        <begin position="182"/>
        <end position="202"/>
    </location>
</feature>
<dbReference type="Pfam" id="PF00367">
    <property type="entry name" value="PTS_EIIB"/>
    <property type="match status" value="1"/>
</dbReference>
<evidence type="ECO:0000256" key="1">
    <source>
        <dbReference type="ARBA" id="ARBA00004651"/>
    </source>
</evidence>
<keyword evidence="9 12" id="KW-1133">Transmembrane helix</keyword>
<dbReference type="EMBL" id="CP022535">
    <property type="protein sequence ID" value="ASP28622.1"/>
    <property type="molecule type" value="Genomic_DNA"/>
</dbReference>
<evidence type="ECO:0000256" key="11">
    <source>
        <dbReference type="PROSITE-ProRule" id="PRU00421"/>
    </source>
</evidence>
<evidence type="ECO:0000256" key="5">
    <source>
        <dbReference type="ARBA" id="ARBA00022679"/>
    </source>
</evidence>
<dbReference type="InterPro" id="IPR018113">
    <property type="entry name" value="PTrfase_EIIB_Cys"/>
</dbReference>
<dbReference type="GO" id="GO:0008982">
    <property type="term" value="F:protein-N(PI)-phosphohistidine-sugar phosphotransferase activity"/>
    <property type="evidence" value="ECO:0007669"/>
    <property type="project" value="InterPro"/>
</dbReference>
<evidence type="ECO:0000313" key="16">
    <source>
        <dbReference type="Proteomes" id="UP000203229"/>
    </source>
</evidence>
<dbReference type="PANTHER" id="PTHR30009">
    <property type="entry name" value="CYTOCHROME C-TYPE SYNTHESIS PROTEIN AND PTS TRANSMEMBRANE COMPONENT"/>
    <property type="match status" value="1"/>
</dbReference>
<dbReference type="PROSITE" id="PS51098">
    <property type="entry name" value="PTS_EIIB_TYPE_1"/>
    <property type="match status" value="1"/>
</dbReference>
<feature type="domain" description="PTS EIIB type-1" evidence="13">
    <location>
        <begin position="515"/>
        <end position="596"/>
    </location>
</feature>
<dbReference type="GO" id="GO:0016301">
    <property type="term" value="F:kinase activity"/>
    <property type="evidence" value="ECO:0007669"/>
    <property type="project" value="UniProtKB-KW"/>
</dbReference>
<evidence type="ECO:0000256" key="3">
    <source>
        <dbReference type="ARBA" id="ARBA00022475"/>
    </source>
</evidence>
<evidence type="ECO:0000256" key="7">
    <source>
        <dbReference type="ARBA" id="ARBA00022692"/>
    </source>
</evidence>
<reference evidence="15 16" key="1">
    <citation type="submission" date="2017-07" db="EMBL/GenBank/DDBJ databases">
        <title>Complete genome sequence of Spiroplasma corruscae EC-1 (DSM 19793).</title>
        <authorList>
            <person name="Tsai Y.-M."/>
            <person name="Lo W.-S."/>
            <person name="Kuo C.-H."/>
        </authorList>
    </citation>
    <scope>NUCLEOTIDE SEQUENCE [LARGE SCALE GENOMIC DNA]</scope>
    <source>
        <strain evidence="15 16">EC-1</strain>
    </source>
</reference>
<dbReference type="RefSeq" id="WP_094049531.1">
    <property type="nucleotide sequence ID" value="NZ_CP022535.1"/>
</dbReference>
<feature type="active site" description="Phosphocysteine intermediate; for EIIB activity" evidence="11">
    <location>
        <position position="537"/>
    </location>
</feature>
<feature type="transmembrane region" description="Helical" evidence="12">
    <location>
        <begin position="110"/>
        <end position="126"/>
    </location>
</feature>
<evidence type="ECO:0000256" key="6">
    <source>
        <dbReference type="ARBA" id="ARBA00022683"/>
    </source>
</evidence>
<feature type="transmembrane region" description="Helical" evidence="12">
    <location>
        <begin position="222"/>
        <end position="245"/>
    </location>
</feature>
<feature type="transmembrane region" description="Helical" evidence="12">
    <location>
        <begin position="425"/>
        <end position="447"/>
    </location>
</feature>
<dbReference type="SUPFAM" id="SSF55604">
    <property type="entry name" value="Glucose permease domain IIB"/>
    <property type="match status" value="1"/>
</dbReference>
<evidence type="ECO:0000256" key="4">
    <source>
        <dbReference type="ARBA" id="ARBA00022597"/>
    </source>
</evidence>
<name>A0A222EQ89_9MOLU</name>
<dbReference type="GO" id="GO:0090563">
    <property type="term" value="F:protein-phosphocysteine-sugar phosphotransferase activity"/>
    <property type="evidence" value="ECO:0007669"/>
    <property type="project" value="TreeGrafter"/>
</dbReference>
<feature type="transmembrane region" description="Helical" evidence="12">
    <location>
        <begin position="459"/>
        <end position="480"/>
    </location>
</feature>
<gene>
    <name evidence="15" type="primary">nagE</name>
    <name evidence="15" type="ORF">SCORR_v1c08500</name>
</gene>
<keyword evidence="16" id="KW-1185">Reference proteome</keyword>
<dbReference type="InterPro" id="IPR001996">
    <property type="entry name" value="PTS_IIB_1"/>
</dbReference>
<keyword evidence="5" id="KW-0808">Transferase</keyword>
<feature type="domain" description="PTS EIIC type-1" evidence="14">
    <location>
        <begin position="29"/>
        <end position="492"/>
    </location>
</feature>
<feature type="transmembrane region" description="Helical" evidence="12">
    <location>
        <begin position="372"/>
        <end position="388"/>
    </location>
</feature>
<accession>A0A222EQ89</accession>
<evidence type="ECO:0000313" key="15">
    <source>
        <dbReference type="EMBL" id="ASP28622.1"/>
    </source>
</evidence>
<dbReference type="InterPro" id="IPR003352">
    <property type="entry name" value="PTS_EIIC"/>
</dbReference>
<feature type="transmembrane region" description="Helical" evidence="12">
    <location>
        <begin position="345"/>
        <end position="365"/>
    </location>
</feature>
<dbReference type="GO" id="GO:0009401">
    <property type="term" value="P:phosphoenolpyruvate-dependent sugar phosphotransferase system"/>
    <property type="evidence" value="ECO:0007669"/>
    <property type="project" value="UniProtKB-KW"/>
</dbReference>
<evidence type="ECO:0000259" key="13">
    <source>
        <dbReference type="PROSITE" id="PS51098"/>
    </source>
</evidence>
<keyword evidence="4" id="KW-0762">Sugar transport</keyword>
<evidence type="ECO:0000259" key="14">
    <source>
        <dbReference type="PROSITE" id="PS51103"/>
    </source>
</evidence>